<gene>
    <name evidence="2" type="ORF">J0G10_14400</name>
</gene>
<feature type="transmembrane region" description="Helical" evidence="1">
    <location>
        <begin position="43"/>
        <end position="62"/>
    </location>
</feature>
<organism evidence="2 3">
    <name type="scientific">Pseudomonas germanica</name>
    <dbReference type="NCBI Taxonomy" id="2815720"/>
    <lineage>
        <taxon>Bacteria</taxon>
        <taxon>Pseudomonadati</taxon>
        <taxon>Pseudomonadota</taxon>
        <taxon>Gammaproteobacteria</taxon>
        <taxon>Pseudomonadales</taxon>
        <taxon>Pseudomonadaceae</taxon>
        <taxon>Pseudomonas</taxon>
    </lineage>
</organism>
<dbReference type="EMBL" id="CP071586">
    <property type="protein sequence ID" value="QYY84582.1"/>
    <property type="molecule type" value="Genomic_DNA"/>
</dbReference>
<evidence type="ECO:0000313" key="3">
    <source>
        <dbReference type="Proteomes" id="UP000824588"/>
    </source>
</evidence>
<dbReference type="RefSeq" id="WP_220558754.1">
    <property type="nucleotide sequence ID" value="NZ_CP071586.1"/>
</dbReference>
<accession>A0ABX8Z0M6</accession>
<sequence>MSSRVKVGASMGGNALAAFGLAAGIGGQVGGNASVVDGRGGLGAGLFVPISGIGLAVAKLGASFDLTIDGVDSTSPQTPSTVSCVRQVMIVAPIFSLTMQLPNEQSGAIGGATLSLGVTLGIGVFAGLYCGFEIKPGF</sequence>
<keyword evidence="1" id="KW-0472">Membrane</keyword>
<reference evidence="2 3" key="1">
    <citation type="journal article" date="2022" name="Int. J. Syst. Evol. Microbiol.">
        <title>Pseudomonas germanica sp. nov., isolated from Iris germanica rhizomes.</title>
        <authorList>
            <person name="Atanasov K.E."/>
            <person name="Galbis D.M."/>
            <person name="Gallego J."/>
            <person name="Serpico A."/>
            <person name="Bosch M."/>
            <person name="Altabella T."/>
            <person name="Ferrer A."/>
        </authorList>
    </citation>
    <scope>NUCLEOTIDE SEQUENCE [LARGE SCALE GENOMIC DNA]</scope>
    <source>
        <strain evidence="2 3">FIT28</strain>
    </source>
</reference>
<protein>
    <submittedName>
        <fullName evidence="2">Uncharacterized protein</fullName>
    </submittedName>
</protein>
<feature type="transmembrane region" description="Helical" evidence="1">
    <location>
        <begin position="108"/>
        <end position="132"/>
    </location>
</feature>
<keyword evidence="3" id="KW-1185">Reference proteome</keyword>
<evidence type="ECO:0000256" key="1">
    <source>
        <dbReference type="SAM" id="Phobius"/>
    </source>
</evidence>
<keyword evidence="1" id="KW-0812">Transmembrane</keyword>
<keyword evidence="1" id="KW-1133">Transmembrane helix</keyword>
<evidence type="ECO:0000313" key="2">
    <source>
        <dbReference type="EMBL" id="QYY84582.1"/>
    </source>
</evidence>
<dbReference type="Proteomes" id="UP000824588">
    <property type="component" value="Chromosome"/>
</dbReference>
<proteinExistence type="predicted"/>
<name>A0ABX8Z0M6_9PSED</name>